<feature type="domain" description="Phage head morphogenesis" evidence="1">
    <location>
        <begin position="118"/>
        <end position="228"/>
    </location>
</feature>
<dbReference type="Pfam" id="PF04233">
    <property type="entry name" value="Phage_Mu_F"/>
    <property type="match status" value="1"/>
</dbReference>
<dbReference type="AlphaFoldDB" id="A0A4Y6UMN7"/>
<gene>
    <name evidence="2" type="ORF">E3D00_07445</name>
</gene>
<evidence type="ECO:0000259" key="1">
    <source>
        <dbReference type="Pfam" id="PF04233"/>
    </source>
</evidence>
<accession>A0A4Y6UMN7</accession>
<dbReference type="InterPro" id="IPR006528">
    <property type="entry name" value="Phage_head_morphogenesis_dom"/>
</dbReference>
<sequence>MHDSTLYWLRANYRKIESQVVPAQDMAFDISVSKILRKIMEHLTSQWVKRFDKRAEDIAEDFVRRADHHTQANLKDALKKSGFTVKFNPSQSVREAAQLSINENVQLIKSIPQQYMAEVNTLVMQSAMAGRDLGTLSSELQKRYGISRRRAALIARDQNNKATATINRKRQMDLGLKEAIWIHSTAGKYPRPSHVKAGNDKLRFRLDEGALIDGERIFPGEAINCRCYWRTIIPGFDE</sequence>
<dbReference type="KEGG" id="ssam:E3D00_07445"/>
<evidence type="ECO:0000313" key="2">
    <source>
        <dbReference type="EMBL" id="QDH18040.1"/>
    </source>
</evidence>
<reference evidence="2 3" key="1">
    <citation type="submission" date="2019-03" db="EMBL/GenBank/DDBJ databases">
        <title>The complete genome sequence of Swingsia samuiensis NBRC107927(T).</title>
        <authorList>
            <person name="Chua K.-O."/>
            <person name="Chan K.-G."/>
            <person name="See-Too W.-S."/>
        </authorList>
    </citation>
    <scope>NUCLEOTIDE SEQUENCE [LARGE SCALE GENOMIC DNA]</scope>
    <source>
        <strain evidence="2 3">AH83</strain>
    </source>
</reference>
<proteinExistence type="predicted"/>
<name>A0A4Y6UMN7_9PROT</name>
<dbReference type="EMBL" id="CP038141">
    <property type="protein sequence ID" value="QDH18040.1"/>
    <property type="molecule type" value="Genomic_DNA"/>
</dbReference>
<organism evidence="2 3">
    <name type="scientific">Swingsia samuiensis</name>
    <dbReference type="NCBI Taxonomy" id="1293412"/>
    <lineage>
        <taxon>Bacteria</taxon>
        <taxon>Pseudomonadati</taxon>
        <taxon>Pseudomonadota</taxon>
        <taxon>Alphaproteobacteria</taxon>
        <taxon>Acetobacterales</taxon>
        <taxon>Acetobacteraceae</taxon>
        <taxon>Swingsia</taxon>
    </lineage>
</organism>
<dbReference type="OrthoDB" id="4446543at2"/>
<dbReference type="Proteomes" id="UP000316313">
    <property type="component" value="Chromosome"/>
</dbReference>
<protein>
    <submittedName>
        <fullName evidence="2">Phage head morphogenesis protein</fullName>
    </submittedName>
</protein>
<keyword evidence="3" id="KW-1185">Reference proteome</keyword>
<evidence type="ECO:0000313" key="3">
    <source>
        <dbReference type="Proteomes" id="UP000316313"/>
    </source>
</evidence>